<gene>
    <name evidence="1" type="ORF">DEBURN_LOCUS10536</name>
</gene>
<dbReference type="Proteomes" id="UP000789706">
    <property type="component" value="Unassembled WGS sequence"/>
</dbReference>
<dbReference type="OrthoDB" id="2431447at2759"/>
<reference evidence="1" key="1">
    <citation type="submission" date="2021-06" db="EMBL/GenBank/DDBJ databases">
        <authorList>
            <person name="Kallberg Y."/>
            <person name="Tangrot J."/>
            <person name="Rosling A."/>
        </authorList>
    </citation>
    <scope>NUCLEOTIDE SEQUENCE</scope>
    <source>
        <strain evidence="1">AZ414A</strain>
    </source>
</reference>
<proteinExistence type="predicted"/>
<keyword evidence="2" id="KW-1185">Reference proteome</keyword>
<accession>A0A9N9D715</accession>
<dbReference type="AlphaFoldDB" id="A0A9N9D715"/>
<dbReference type="EMBL" id="CAJVPK010003255">
    <property type="protein sequence ID" value="CAG8625183.1"/>
    <property type="molecule type" value="Genomic_DNA"/>
</dbReference>
<evidence type="ECO:0000313" key="2">
    <source>
        <dbReference type="Proteomes" id="UP000789706"/>
    </source>
</evidence>
<comment type="caution">
    <text evidence="1">The sequence shown here is derived from an EMBL/GenBank/DDBJ whole genome shotgun (WGS) entry which is preliminary data.</text>
</comment>
<evidence type="ECO:0000313" key="1">
    <source>
        <dbReference type="EMBL" id="CAG8625183.1"/>
    </source>
</evidence>
<name>A0A9N9D715_9GLOM</name>
<sequence>MERDPTTVCRFIAKYKKTGKTENLSRPGWSPALNNDEKDALVNEATKIRCAPLHEIINKLVISDEISMEIGKQS</sequence>
<protein>
    <submittedName>
        <fullName evidence="1">2573_t:CDS:1</fullName>
    </submittedName>
</protein>
<organism evidence="1 2">
    <name type="scientific">Diversispora eburnea</name>
    <dbReference type="NCBI Taxonomy" id="1213867"/>
    <lineage>
        <taxon>Eukaryota</taxon>
        <taxon>Fungi</taxon>
        <taxon>Fungi incertae sedis</taxon>
        <taxon>Mucoromycota</taxon>
        <taxon>Glomeromycotina</taxon>
        <taxon>Glomeromycetes</taxon>
        <taxon>Diversisporales</taxon>
        <taxon>Diversisporaceae</taxon>
        <taxon>Diversispora</taxon>
    </lineage>
</organism>